<dbReference type="Proteomes" id="UP001139031">
    <property type="component" value="Unassembled WGS sequence"/>
</dbReference>
<proteinExistence type="predicted"/>
<dbReference type="RefSeq" id="WP_224192739.1">
    <property type="nucleotide sequence ID" value="NZ_JAIRAU010000023.1"/>
</dbReference>
<organism evidence="1 2">
    <name type="scientific">Nannocystis pusilla</name>
    <dbReference type="NCBI Taxonomy" id="889268"/>
    <lineage>
        <taxon>Bacteria</taxon>
        <taxon>Pseudomonadati</taxon>
        <taxon>Myxococcota</taxon>
        <taxon>Polyangia</taxon>
        <taxon>Nannocystales</taxon>
        <taxon>Nannocystaceae</taxon>
        <taxon>Nannocystis</taxon>
    </lineage>
</organism>
<protein>
    <submittedName>
        <fullName evidence="1">Uncharacterized protein</fullName>
    </submittedName>
</protein>
<gene>
    <name evidence="1" type="ORF">K7C98_17125</name>
</gene>
<name>A0ABS7TRW1_9BACT</name>
<accession>A0ABS7TRW1</accession>
<sequence length="115" mass="13147">MKDLEFTLKTMGLPSWDPEEDNVDVVVTLPDGRRFAATFFTLKNVQLLFTRNRATGECLHGLYFWSANMILVETLTEDTIYKSVKDMLETEEFFTAFAELRPLEDDGDDGAARGR</sequence>
<evidence type="ECO:0000313" key="2">
    <source>
        <dbReference type="Proteomes" id="UP001139031"/>
    </source>
</evidence>
<comment type="caution">
    <text evidence="1">The sequence shown here is derived from an EMBL/GenBank/DDBJ whole genome shotgun (WGS) entry which is preliminary data.</text>
</comment>
<dbReference type="EMBL" id="JAIRAU010000023">
    <property type="protein sequence ID" value="MBZ5710970.1"/>
    <property type="molecule type" value="Genomic_DNA"/>
</dbReference>
<reference evidence="1" key="1">
    <citation type="submission" date="2021-08" db="EMBL/GenBank/DDBJ databases">
        <authorList>
            <person name="Stevens D.C."/>
        </authorList>
    </citation>
    <scope>NUCLEOTIDE SEQUENCE</scope>
    <source>
        <strain evidence="1">DSM 53165</strain>
    </source>
</reference>
<keyword evidence="2" id="KW-1185">Reference proteome</keyword>
<evidence type="ECO:0000313" key="1">
    <source>
        <dbReference type="EMBL" id="MBZ5710970.1"/>
    </source>
</evidence>